<feature type="compositionally biased region" description="Basic and acidic residues" evidence="1">
    <location>
        <begin position="271"/>
        <end position="280"/>
    </location>
</feature>
<feature type="region of interest" description="Disordered" evidence="1">
    <location>
        <begin position="208"/>
        <end position="292"/>
    </location>
</feature>
<feature type="region of interest" description="Disordered" evidence="1">
    <location>
        <begin position="329"/>
        <end position="348"/>
    </location>
</feature>
<dbReference type="EMBL" id="FUXA01000004">
    <property type="protein sequence ID" value="SJZ41043.1"/>
    <property type="molecule type" value="Genomic_DNA"/>
</dbReference>
<feature type="compositionally biased region" description="Basic and acidic residues" evidence="1">
    <location>
        <begin position="246"/>
        <end position="255"/>
    </location>
</feature>
<accession>A0A1T4KFC9</accession>
<protein>
    <submittedName>
        <fullName evidence="3">FHA domain-containing protein</fullName>
    </submittedName>
</protein>
<organism evidence="3 4">
    <name type="scientific">Eubacterium ruminantium</name>
    <dbReference type="NCBI Taxonomy" id="42322"/>
    <lineage>
        <taxon>Bacteria</taxon>
        <taxon>Bacillati</taxon>
        <taxon>Bacillota</taxon>
        <taxon>Clostridia</taxon>
        <taxon>Eubacteriales</taxon>
        <taxon>Eubacteriaceae</taxon>
        <taxon>Eubacterium</taxon>
    </lineage>
</organism>
<feature type="domain" description="FHA" evidence="2">
    <location>
        <begin position="416"/>
        <end position="467"/>
    </location>
</feature>
<feature type="compositionally biased region" description="Basic and acidic residues" evidence="1">
    <location>
        <begin position="339"/>
        <end position="348"/>
    </location>
</feature>
<dbReference type="SMART" id="SM00240">
    <property type="entry name" value="FHA"/>
    <property type="match status" value="1"/>
</dbReference>
<dbReference type="InterPro" id="IPR008984">
    <property type="entry name" value="SMAD_FHA_dom_sf"/>
</dbReference>
<gene>
    <name evidence="3" type="ORF">SAMN02745110_00339</name>
</gene>
<dbReference type="Gene3D" id="2.60.200.20">
    <property type="match status" value="1"/>
</dbReference>
<name>A0A1T4KFC9_9FIRM</name>
<dbReference type="OrthoDB" id="1766727at2"/>
<dbReference type="AlphaFoldDB" id="A0A1T4KFC9"/>
<evidence type="ECO:0000259" key="2">
    <source>
        <dbReference type="PROSITE" id="PS50006"/>
    </source>
</evidence>
<dbReference type="InterPro" id="IPR045962">
    <property type="entry name" value="DUF6382"/>
</dbReference>
<dbReference type="PROSITE" id="PS50006">
    <property type="entry name" value="FHA_DOMAIN"/>
    <property type="match status" value="1"/>
</dbReference>
<dbReference type="RefSeq" id="WP_078786011.1">
    <property type="nucleotide sequence ID" value="NZ_FMTO01000003.1"/>
</dbReference>
<evidence type="ECO:0000313" key="3">
    <source>
        <dbReference type="EMBL" id="SJZ41043.1"/>
    </source>
</evidence>
<dbReference type="SUPFAM" id="SSF49879">
    <property type="entry name" value="SMAD/FHA domain"/>
    <property type="match status" value="1"/>
</dbReference>
<dbReference type="Pfam" id="PF00498">
    <property type="entry name" value="FHA"/>
    <property type="match status" value="1"/>
</dbReference>
<feature type="compositionally biased region" description="Acidic residues" evidence="1">
    <location>
        <begin position="256"/>
        <end position="270"/>
    </location>
</feature>
<evidence type="ECO:0000313" key="4">
    <source>
        <dbReference type="Proteomes" id="UP000189857"/>
    </source>
</evidence>
<dbReference type="InterPro" id="IPR000253">
    <property type="entry name" value="FHA_dom"/>
</dbReference>
<keyword evidence="4" id="KW-1185">Reference proteome</keyword>
<feature type="compositionally biased region" description="Acidic residues" evidence="1">
    <location>
        <begin position="227"/>
        <end position="245"/>
    </location>
</feature>
<evidence type="ECO:0000256" key="1">
    <source>
        <dbReference type="SAM" id="MobiDB-lite"/>
    </source>
</evidence>
<dbReference type="Proteomes" id="UP000189857">
    <property type="component" value="Unassembled WGS sequence"/>
</dbReference>
<reference evidence="3 4" key="1">
    <citation type="submission" date="2017-02" db="EMBL/GenBank/DDBJ databases">
        <authorList>
            <person name="Peterson S.W."/>
        </authorList>
    </citation>
    <scope>NUCLEOTIDE SEQUENCE [LARGE SCALE GENOMIC DNA]</scope>
    <source>
        <strain evidence="3 4">ATCC 17233</strain>
    </source>
</reference>
<dbReference type="Pfam" id="PF19909">
    <property type="entry name" value="DUF6382"/>
    <property type="match status" value="1"/>
</dbReference>
<dbReference type="CDD" id="cd00060">
    <property type="entry name" value="FHA"/>
    <property type="match status" value="1"/>
</dbReference>
<sequence>MRSFSFTAKNIGDERYLTYVLGEGTEIDEDVLDYMEEENLAELINVVYEEDDDYDYLTYDVSGKVELAEFVSGRSINKAQLFTILRNVSIGLVMIREEAIHLSYILLHKKFIYIDPETYSVQFLCLPVESDGSIGVEFKGFVRQLIANMKFNVNEDLAYIGQLLTYINSDSFNLRGLISLTEALMLDAGIRFDEEDYISTIDGTEIVNNAEETEGSGVGGYMNGLSDSEDNLPEIGDDDDEEEDKVEQLQLHELEESVSGEEESAEEEVKEEQPAEESGKKRGKKNVPKNQGLTEYLKNEDIDEVIPNRPHVQTKNIKVNRAALVQSAAEETDGIEVTEESRKRDSKDEVIESIDEASGEQKAPVPVPVVAHPSGILSNDATIAGTIVSGGTHININPYLIRVNTEEKIVINKGVFKIGKANRGVDYSVSGNGAISRQHAIITHKEDGYYIRDNKSTNHTYVNNEQVEEGQEVLLHNNCKIKLGDEEFLYKVG</sequence>
<proteinExistence type="predicted"/>